<dbReference type="Proteomes" id="UP000275078">
    <property type="component" value="Unassembled WGS sequence"/>
</dbReference>
<keyword evidence="3" id="KW-1185">Reference proteome</keyword>
<feature type="compositionally biased region" description="Polar residues" evidence="1">
    <location>
        <begin position="35"/>
        <end position="53"/>
    </location>
</feature>
<reference evidence="2 3" key="1">
    <citation type="journal article" date="2018" name="Nat. Ecol. Evol.">
        <title>Pezizomycetes genomes reveal the molecular basis of ectomycorrhizal truffle lifestyle.</title>
        <authorList>
            <person name="Murat C."/>
            <person name="Payen T."/>
            <person name="Noel B."/>
            <person name="Kuo A."/>
            <person name="Morin E."/>
            <person name="Chen J."/>
            <person name="Kohler A."/>
            <person name="Krizsan K."/>
            <person name="Balestrini R."/>
            <person name="Da Silva C."/>
            <person name="Montanini B."/>
            <person name="Hainaut M."/>
            <person name="Levati E."/>
            <person name="Barry K.W."/>
            <person name="Belfiori B."/>
            <person name="Cichocki N."/>
            <person name="Clum A."/>
            <person name="Dockter R.B."/>
            <person name="Fauchery L."/>
            <person name="Guy J."/>
            <person name="Iotti M."/>
            <person name="Le Tacon F."/>
            <person name="Lindquist E.A."/>
            <person name="Lipzen A."/>
            <person name="Malagnac F."/>
            <person name="Mello A."/>
            <person name="Molinier V."/>
            <person name="Miyauchi S."/>
            <person name="Poulain J."/>
            <person name="Riccioni C."/>
            <person name="Rubini A."/>
            <person name="Sitrit Y."/>
            <person name="Splivallo R."/>
            <person name="Traeger S."/>
            <person name="Wang M."/>
            <person name="Zifcakova L."/>
            <person name="Wipf D."/>
            <person name="Zambonelli A."/>
            <person name="Paolocci F."/>
            <person name="Nowrousian M."/>
            <person name="Ottonello S."/>
            <person name="Baldrian P."/>
            <person name="Spatafora J.W."/>
            <person name="Henrissat B."/>
            <person name="Nagy L.G."/>
            <person name="Aury J.M."/>
            <person name="Wincker P."/>
            <person name="Grigoriev I.V."/>
            <person name="Bonfante P."/>
            <person name="Martin F.M."/>
        </authorList>
    </citation>
    <scope>NUCLEOTIDE SEQUENCE [LARGE SCALE GENOMIC DNA]</scope>
    <source>
        <strain evidence="2 3">RN42</strain>
    </source>
</reference>
<evidence type="ECO:0000256" key="1">
    <source>
        <dbReference type="SAM" id="MobiDB-lite"/>
    </source>
</evidence>
<evidence type="ECO:0000313" key="3">
    <source>
        <dbReference type="Proteomes" id="UP000275078"/>
    </source>
</evidence>
<dbReference type="EMBL" id="ML119679">
    <property type="protein sequence ID" value="RPA81448.1"/>
    <property type="molecule type" value="Genomic_DNA"/>
</dbReference>
<dbReference type="AlphaFoldDB" id="A0A3N4I9U3"/>
<gene>
    <name evidence="2" type="ORF">BJ508DRAFT_326346</name>
</gene>
<organism evidence="2 3">
    <name type="scientific">Ascobolus immersus RN42</name>
    <dbReference type="NCBI Taxonomy" id="1160509"/>
    <lineage>
        <taxon>Eukaryota</taxon>
        <taxon>Fungi</taxon>
        <taxon>Dikarya</taxon>
        <taxon>Ascomycota</taxon>
        <taxon>Pezizomycotina</taxon>
        <taxon>Pezizomycetes</taxon>
        <taxon>Pezizales</taxon>
        <taxon>Ascobolaceae</taxon>
        <taxon>Ascobolus</taxon>
    </lineage>
</organism>
<name>A0A3N4I9U3_ASCIM</name>
<proteinExistence type="predicted"/>
<accession>A0A3N4I9U3</accession>
<protein>
    <submittedName>
        <fullName evidence="2">Uncharacterized protein</fullName>
    </submittedName>
</protein>
<feature type="region of interest" description="Disordered" evidence="1">
    <location>
        <begin position="13"/>
        <end position="104"/>
    </location>
</feature>
<evidence type="ECO:0000313" key="2">
    <source>
        <dbReference type="EMBL" id="RPA81448.1"/>
    </source>
</evidence>
<sequence>MPHVTSAIEKLKHQISNIKSRSLAKGPGQKKPDQHQATIQETPGESAQPTSRQTPDEKQQQNQGEAAEFDQATVQDPPEPGDSISQETADESQQEFQDTPEQRQQRLDDLCKHGLDIALKPEETGAVFFNIPSDSRHAKGEPCLVCDCWEVAMDMHIFATAVETADASPTSRSLKVIDESESKKLGRLTRVCIYPPREPRPDLESDEAGRIVDEFLGVNLERDRDKMEFCFSVRGSTSSSRPLYGEQLFFYSSPPLYGQLFEPFGGHPNGLVSWFKGRLQSIKDRTSNIKKNLDNKQYGSFELDSEQQARVRTVCSPSHIVGFTLDKL</sequence>